<organism evidence="2 3">
    <name type="scientific">Apiospora hydei</name>
    <dbReference type="NCBI Taxonomy" id="1337664"/>
    <lineage>
        <taxon>Eukaryota</taxon>
        <taxon>Fungi</taxon>
        <taxon>Dikarya</taxon>
        <taxon>Ascomycota</taxon>
        <taxon>Pezizomycotina</taxon>
        <taxon>Sordariomycetes</taxon>
        <taxon>Xylariomycetidae</taxon>
        <taxon>Amphisphaeriales</taxon>
        <taxon>Apiosporaceae</taxon>
        <taxon>Apiospora</taxon>
    </lineage>
</organism>
<evidence type="ECO:0000256" key="1">
    <source>
        <dbReference type="SAM" id="MobiDB-lite"/>
    </source>
</evidence>
<proteinExistence type="predicted"/>
<dbReference type="RefSeq" id="XP_066669250.1">
    <property type="nucleotide sequence ID" value="XM_066810327.1"/>
</dbReference>
<dbReference type="Proteomes" id="UP001433268">
    <property type="component" value="Unassembled WGS sequence"/>
</dbReference>
<comment type="caution">
    <text evidence="2">The sequence shown here is derived from an EMBL/GenBank/DDBJ whole genome shotgun (WGS) entry which is preliminary data.</text>
</comment>
<gene>
    <name evidence="2" type="ORF">PG997_006012</name>
</gene>
<dbReference type="GeneID" id="92043387"/>
<feature type="compositionally biased region" description="Polar residues" evidence="1">
    <location>
        <begin position="19"/>
        <end position="39"/>
    </location>
</feature>
<name>A0ABR1WQN1_9PEZI</name>
<sequence>MDSSRSLSREVSRGRTRRTSQSLAQDYQQQESRPSTPISVNERDKGYPPPRRSQSNSRPPVARKESAKSSKRPRSSSRSERFKGTTVDNALSSIGRAARRVLYPNAKNIEGCPGHGHHYCLFCMTHLDLGGKVSKDGKKIDTAFKVDEPPVIEVRPCLGDAAQFDPAKDLQLRSKINAESTAPGPVPARFTTPNRKWFAYCSSCGVTYLVGKAGKNFAADHPSHCATDMGDKTICVYVDAGVSEDEHGTLVGDSSVFFGPKSPLNALSTSTYDLEHQQTIQISALRRALRLSLKVMDQRKVLVAKEVITNSYEFIWQCTQFRLLILSRMEAVNTWLDFDRNAIGQGQLDPRVEADLQKIDEDVMRLASQGIVVQFFPLPAFDEYEPEYEFFYDRFI</sequence>
<accession>A0ABR1WQN1</accession>
<evidence type="ECO:0000313" key="3">
    <source>
        <dbReference type="Proteomes" id="UP001433268"/>
    </source>
</evidence>
<feature type="region of interest" description="Disordered" evidence="1">
    <location>
        <begin position="1"/>
        <end position="87"/>
    </location>
</feature>
<evidence type="ECO:0000313" key="2">
    <source>
        <dbReference type="EMBL" id="KAK8084741.1"/>
    </source>
</evidence>
<protein>
    <submittedName>
        <fullName evidence="2">Uncharacterized protein</fullName>
    </submittedName>
</protein>
<dbReference type="EMBL" id="JAQQWN010000005">
    <property type="protein sequence ID" value="KAK8084741.1"/>
    <property type="molecule type" value="Genomic_DNA"/>
</dbReference>
<keyword evidence="3" id="KW-1185">Reference proteome</keyword>
<reference evidence="2 3" key="1">
    <citation type="submission" date="2023-01" db="EMBL/GenBank/DDBJ databases">
        <title>Analysis of 21 Apiospora genomes using comparative genomics revels a genus with tremendous synthesis potential of carbohydrate active enzymes and secondary metabolites.</title>
        <authorList>
            <person name="Sorensen T."/>
        </authorList>
    </citation>
    <scope>NUCLEOTIDE SEQUENCE [LARGE SCALE GENOMIC DNA]</scope>
    <source>
        <strain evidence="2 3">CBS 114990</strain>
    </source>
</reference>